<organism evidence="1">
    <name type="scientific">uncultured Caudovirales phage</name>
    <dbReference type="NCBI Taxonomy" id="2100421"/>
    <lineage>
        <taxon>Viruses</taxon>
        <taxon>Duplodnaviria</taxon>
        <taxon>Heunggongvirae</taxon>
        <taxon>Uroviricota</taxon>
        <taxon>Caudoviricetes</taxon>
        <taxon>Peduoviridae</taxon>
        <taxon>Maltschvirus</taxon>
        <taxon>Maltschvirus maltsch</taxon>
    </lineage>
</organism>
<evidence type="ECO:0000313" key="1">
    <source>
        <dbReference type="EMBL" id="CAB5218233.1"/>
    </source>
</evidence>
<sequence>MQTRRREQIRKQKKTSPISTNPLIKYMTYDFFGEEWHGNCGACQKEFYAPTKSEYLMQYVKHTRSINCLGGW</sequence>
<accession>A0A6J7WSF6</accession>
<dbReference type="EMBL" id="LR798257">
    <property type="protein sequence ID" value="CAB5218233.1"/>
    <property type="molecule type" value="Genomic_DNA"/>
</dbReference>
<name>A0A6J7WSF6_9CAUD</name>
<gene>
    <name evidence="1" type="ORF">UFOVP204_115</name>
</gene>
<proteinExistence type="predicted"/>
<protein>
    <submittedName>
        <fullName evidence="1">Uncharacterized protein</fullName>
    </submittedName>
</protein>
<reference evidence="1" key="1">
    <citation type="submission" date="2020-05" db="EMBL/GenBank/DDBJ databases">
        <authorList>
            <person name="Chiriac C."/>
            <person name="Salcher M."/>
            <person name="Ghai R."/>
            <person name="Kavagutti S V."/>
        </authorList>
    </citation>
    <scope>NUCLEOTIDE SEQUENCE</scope>
</reference>